<accession>A0A0H5QD95</accession>
<evidence type="ECO:0000313" key="1">
    <source>
        <dbReference type="EMBL" id="CRY94117.1"/>
    </source>
</evidence>
<reference evidence="1" key="2">
    <citation type="submission" date="2015-07" db="EMBL/GenBank/DDBJ databases">
        <title>Plasmids, circular viruses and viroids from rat gut.</title>
        <authorList>
            <person name="Jorgensen T.J."/>
            <person name="Hansen M.A."/>
            <person name="Xu Z."/>
            <person name="Tabak M.A."/>
            <person name="Sorensen S.J."/>
            <person name="Hansen L.H."/>
        </authorList>
    </citation>
    <scope>NUCLEOTIDE SEQUENCE</scope>
    <source>
        <strain evidence="1">RGRH0177</strain>
    </source>
</reference>
<sequence>MPEGLTQFIRVSVQGVLVGGEKWSVNPVYWAFSWPGSAWGYESFQAMTERVAAVNVPSGLTNLMSNQAGVTSIRCDGYSLEETLQETASAPLATPESGSGAPTTPRTTAVVLSLRTGAAGASARGRLYWPTLQLPLESTTANISPVVQQTIAEAANEYLSAIEDAINVDELPGLRYVLAVWSRTKHSARAVTNIMVGNQPDSQRRRKDAIVENYFSTSYTGA</sequence>
<organism evidence="1">
    <name type="scientific">uncultured prokaryote</name>
    <dbReference type="NCBI Taxonomy" id="198431"/>
    <lineage>
        <taxon>unclassified sequences</taxon>
        <taxon>environmental samples</taxon>
    </lineage>
</organism>
<protein>
    <submittedName>
        <fullName evidence="1">Uncharacterized protein</fullName>
    </submittedName>
</protein>
<name>A0A0H5QD95_9ZZZZ</name>
<proteinExistence type="predicted"/>
<dbReference type="AlphaFoldDB" id="A0A0H5QD95"/>
<dbReference type="EMBL" id="LN852862">
    <property type="protein sequence ID" value="CRY94117.1"/>
    <property type="molecule type" value="Genomic_DNA"/>
</dbReference>
<reference evidence="1" key="1">
    <citation type="submission" date="2015-06" db="EMBL/GenBank/DDBJ databases">
        <authorList>
            <person name="Joergensen T."/>
        </authorList>
    </citation>
    <scope>NUCLEOTIDE SEQUENCE</scope>
    <source>
        <strain evidence="1">RGRH0177</strain>
    </source>
</reference>